<gene>
    <name evidence="1" type="ORF">M378DRAFT_170230</name>
</gene>
<dbReference type="OrthoDB" id="4179406at2759"/>
<accession>A0A0C2WPX2</accession>
<dbReference type="InParanoid" id="A0A0C2WPX2"/>
<keyword evidence="2" id="KW-1185">Reference proteome</keyword>
<dbReference type="HOGENOM" id="CLU_026455_1_1_1"/>
<name>A0A0C2WPX2_AMAMK</name>
<dbReference type="Proteomes" id="UP000054549">
    <property type="component" value="Unassembled WGS sequence"/>
</dbReference>
<protein>
    <submittedName>
        <fullName evidence="1">Uncharacterized protein</fullName>
    </submittedName>
</protein>
<evidence type="ECO:0000313" key="2">
    <source>
        <dbReference type="Proteomes" id="UP000054549"/>
    </source>
</evidence>
<dbReference type="STRING" id="946122.A0A0C2WPX2"/>
<reference evidence="1 2" key="1">
    <citation type="submission" date="2014-04" db="EMBL/GenBank/DDBJ databases">
        <title>Evolutionary Origins and Diversification of the Mycorrhizal Mutualists.</title>
        <authorList>
            <consortium name="DOE Joint Genome Institute"/>
            <consortium name="Mycorrhizal Genomics Consortium"/>
            <person name="Kohler A."/>
            <person name="Kuo A."/>
            <person name="Nagy L.G."/>
            <person name="Floudas D."/>
            <person name="Copeland A."/>
            <person name="Barry K.W."/>
            <person name="Cichocki N."/>
            <person name="Veneault-Fourrey C."/>
            <person name="LaButti K."/>
            <person name="Lindquist E.A."/>
            <person name="Lipzen A."/>
            <person name="Lundell T."/>
            <person name="Morin E."/>
            <person name="Murat C."/>
            <person name="Riley R."/>
            <person name="Ohm R."/>
            <person name="Sun H."/>
            <person name="Tunlid A."/>
            <person name="Henrissat B."/>
            <person name="Grigoriev I.V."/>
            <person name="Hibbett D.S."/>
            <person name="Martin F."/>
        </authorList>
    </citation>
    <scope>NUCLEOTIDE SEQUENCE [LARGE SCALE GENOMIC DNA]</scope>
    <source>
        <strain evidence="1 2">Koide BX008</strain>
    </source>
</reference>
<dbReference type="EMBL" id="KN818330">
    <property type="protein sequence ID" value="KIL58766.1"/>
    <property type="molecule type" value="Genomic_DNA"/>
</dbReference>
<sequence length="257" mass="28411">MATADLVTLVQYSDLTSKDLLVSSLKGFIYDAKKTGRGLQKLSAKLGGAVDNILAVNTYAWHTIEEANAKKPSVFAALSPWAKDPKAVVASTFTDAMNVLDANLKRLILEAESNLANLNILEEHLESLRDMIAREDKDVSQEEVLSSFFAILFKGARNSKIYADNLKVLKELGSFRKKALLHVTAALETLRAMSDDMEDLRERAATPELVGPSIPIEVHIQSIQHGIERLQEGREKAKRLEAAAVRRILEIGQEDDD</sequence>
<dbReference type="AlphaFoldDB" id="A0A0C2WPX2"/>
<proteinExistence type="predicted"/>
<organism evidence="1 2">
    <name type="scientific">Amanita muscaria (strain Koide BX008)</name>
    <dbReference type="NCBI Taxonomy" id="946122"/>
    <lineage>
        <taxon>Eukaryota</taxon>
        <taxon>Fungi</taxon>
        <taxon>Dikarya</taxon>
        <taxon>Basidiomycota</taxon>
        <taxon>Agaricomycotina</taxon>
        <taxon>Agaricomycetes</taxon>
        <taxon>Agaricomycetidae</taxon>
        <taxon>Agaricales</taxon>
        <taxon>Pluteineae</taxon>
        <taxon>Amanitaceae</taxon>
        <taxon>Amanita</taxon>
    </lineage>
</organism>
<evidence type="ECO:0000313" key="1">
    <source>
        <dbReference type="EMBL" id="KIL58766.1"/>
    </source>
</evidence>